<dbReference type="PANTHER" id="PTHR35535">
    <property type="entry name" value="HEAT SHOCK PROTEIN HSLJ"/>
    <property type="match status" value="1"/>
</dbReference>
<keyword evidence="4" id="KW-1185">Reference proteome</keyword>
<sequence length="141" mass="15607">MKMYIRSTFVSLFISLMLNACAATQPEERRQLADSHWTVISLNDSVVTSDAVATLNFSADGRLAGKAFCNNYMTQYQLVDKKLEISQIASTKMACEPSLMRLQSQFLGILHNVTDYSILPDGSLLIRGEGDKKITAKPVTP</sequence>
<evidence type="ECO:0000259" key="2">
    <source>
        <dbReference type="Pfam" id="PF03724"/>
    </source>
</evidence>
<comment type="caution">
    <text evidence="3">The sequence shown here is derived from an EMBL/GenBank/DDBJ whole genome shotgun (WGS) entry which is preliminary data.</text>
</comment>
<evidence type="ECO:0000256" key="1">
    <source>
        <dbReference type="SAM" id="SignalP"/>
    </source>
</evidence>
<dbReference type="RefSeq" id="WP_188026511.1">
    <property type="nucleotide sequence ID" value="NZ_JACHGR010000005.1"/>
</dbReference>
<gene>
    <name evidence="3" type="ORF">HNR75_001680</name>
</gene>
<dbReference type="PANTHER" id="PTHR35535:SF1">
    <property type="entry name" value="HEAT SHOCK PROTEIN HSLJ"/>
    <property type="match status" value="1"/>
</dbReference>
<keyword evidence="3" id="KW-0346">Stress response</keyword>
<feature type="signal peptide" evidence="1">
    <location>
        <begin position="1"/>
        <end position="22"/>
    </location>
</feature>
<dbReference type="Pfam" id="PF03724">
    <property type="entry name" value="META"/>
    <property type="match status" value="1"/>
</dbReference>
<protein>
    <submittedName>
        <fullName evidence="3">Heat shock protein HslJ</fullName>
    </submittedName>
</protein>
<feature type="domain" description="DUF306" evidence="2">
    <location>
        <begin position="31"/>
        <end position="132"/>
    </location>
</feature>
<feature type="chain" id="PRO_5032411688" evidence="1">
    <location>
        <begin position="23"/>
        <end position="141"/>
    </location>
</feature>
<dbReference type="AlphaFoldDB" id="A0A841GMR2"/>
<dbReference type="EMBL" id="JACHGR010000005">
    <property type="protein sequence ID" value="MBB6055762.1"/>
    <property type="molecule type" value="Genomic_DNA"/>
</dbReference>
<dbReference type="Proteomes" id="UP000585721">
    <property type="component" value="Unassembled WGS sequence"/>
</dbReference>
<proteinExistence type="predicted"/>
<name>A0A841GMR2_9GAMM</name>
<dbReference type="InterPro" id="IPR053147">
    <property type="entry name" value="Hsp_HslJ-like"/>
</dbReference>
<keyword evidence="1" id="KW-0732">Signal</keyword>
<organism evidence="3 4">
    <name type="scientific">Tolumonas osonensis</name>
    <dbReference type="NCBI Taxonomy" id="675874"/>
    <lineage>
        <taxon>Bacteria</taxon>
        <taxon>Pseudomonadati</taxon>
        <taxon>Pseudomonadota</taxon>
        <taxon>Gammaproteobacteria</taxon>
        <taxon>Aeromonadales</taxon>
        <taxon>Aeromonadaceae</taxon>
        <taxon>Tolumonas</taxon>
    </lineage>
</organism>
<dbReference type="Gene3D" id="2.40.128.270">
    <property type="match status" value="1"/>
</dbReference>
<dbReference type="InterPro" id="IPR005184">
    <property type="entry name" value="DUF306_Meta_HslJ"/>
</dbReference>
<dbReference type="InterPro" id="IPR038670">
    <property type="entry name" value="HslJ-like_sf"/>
</dbReference>
<evidence type="ECO:0000313" key="4">
    <source>
        <dbReference type="Proteomes" id="UP000585721"/>
    </source>
</evidence>
<accession>A0A841GMR2</accession>
<evidence type="ECO:0000313" key="3">
    <source>
        <dbReference type="EMBL" id="MBB6055762.1"/>
    </source>
</evidence>
<reference evidence="3 4" key="1">
    <citation type="submission" date="2020-08" db="EMBL/GenBank/DDBJ databases">
        <title>Genomic Encyclopedia of Type Strains, Phase IV (KMG-IV): sequencing the most valuable type-strain genomes for metagenomic binning, comparative biology and taxonomic classification.</title>
        <authorList>
            <person name="Goeker M."/>
        </authorList>
    </citation>
    <scope>NUCLEOTIDE SEQUENCE [LARGE SCALE GENOMIC DNA]</scope>
    <source>
        <strain evidence="3 4">DSM 22975</strain>
    </source>
</reference>